<dbReference type="Gene3D" id="3.90.25.10">
    <property type="entry name" value="UDP-galactose 4-epimerase, domain 1"/>
    <property type="match status" value="1"/>
</dbReference>
<reference evidence="1 2" key="2">
    <citation type="journal article" date="2015" name="Stand. Genomic Sci.">
        <title>Draft genome sequence of Cellulomonas carbonis T26(T) and comparative analysis of six Cellulomonas genomes.</title>
        <authorList>
            <person name="Zhuang W."/>
            <person name="Zhang S."/>
            <person name="Xia X."/>
            <person name="Wang G."/>
        </authorList>
    </citation>
    <scope>NUCLEOTIDE SEQUENCE [LARGE SCALE GENOMIC DNA]</scope>
    <source>
        <strain evidence="1 2">T26</strain>
    </source>
</reference>
<dbReference type="PANTHER" id="PTHR43162:SF1">
    <property type="entry name" value="PRESTALK A DIFFERENTIATION PROTEIN A"/>
    <property type="match status" value="1"/>
</dbReference>
<proteinExistence type="predicted"/>
<gene>
    <name evidence="1" type="ORF">N868_07070</name>
</gene>
<reference evidence="1 2" key="1">
    <citation type="submission" date="2013-08" db="EMBL/GenBank/DDBJ databases">
        <title>Genome sequencing of Cellulomonas carbonis T26.</title>
        <authorList>
            <person name="Chen F."/>
            <person name="Li Y."/>
            <person name="Wang G."/>
        </authorList>
    </citation>
    <scope>NUCLEOTIDE SEQUENCE [LARGE SCALE GENOMIC DNA]</scope>
    <source>
        <strain evidence="1 2">T26</strain>
    </source>
</reference>
<dbReference type="AlphaFoldDB" id="A0A0A0BZM2"/>
<dbReference type="RefSeq" id="WP_043602209.1">
    <property type="nucleotide sequence ID" value="NZ_AXCY01000002.1"/>
</dbReference>
<dbReference type="Proteomes" id="UP000029839">
    <property type="component" value="Unassembled WGS sequence"/>
</dbReference>
<name>A0A0A0BZM2_9CELL</name>
<dbReference type="PANTHER" id="PTHR43162">
    <property type="match status" value="1"/>
</dbReference>
<evidence type="ECO:0000313" key="2">
    <source>
        <dbReference type="Proteomes" id="UP000029839"/>
    </source>
</evidence>
<evidence type="ECO:0000313" key="1">
    <source>
        <dbReference type="EMBL" id="KGM12619.1"/>
    </source>
</evidence>
<dbReference type="OrthoDB" id="3243290at2"/>
<accession>A0A0A0BZM2</accession>
<dbReference type="EMBL" id="AXCY01000002">
    <property type="protein sequence ID" value="KGM12619.1"/>
    <property type="molecule type" value="Genomic_DNA"/>
</dbReference>
<organism evidence="1 2">
    <name type="scientific">Cellulomonas carbonis T26</name>
    <dbReference type="NCBI Taxonomy" id="947969"/>
    <lineage>
        <taxon>Bacteria</taxon>
        <taxon>Bacillati</taxon>
        <taxon>Actinomycetota</taxon>
        <taxon>Actinomycetes</taxon>
        <taxon>Micrococcales</taxon>
        <taxon>Cellulomonadaceae</taxon>
        <taxon>Cellulomonas</taxon>
    </lineage>
</organism>
<comment type="caution">
    <text evidence="1">The sequence shown here is derived from an EMBL/GenBank/DDBJ whole genome shotgun (WGS) entry which is preliminary data.</text>
</comment>
<dbReference type="InterPro" id="IPR051604">
    <property type="entry name" value="Ergot_Alk_Oxidoreductase"/>
</dbReference>
<dbReference type="SUPFAM" id="SSF51735">
    <property type="entry name" value="NAD(P)-binding Rossmann-fold domains"/>
    <property type="match status" value="1"/>
</dbReference>
<protein>
    <submittedName>
        <fullName evidence="1">Nucleoside-diphosphate sugar epimerase</fullName>
    </submittedName>
</protein>
<dbReference type="InterPro" id="IPR036291">
    <property type="entry name" value="NAD(P)-bd_dom_sf"/>
</dbReference>
<sequence>MTRVLVTGVRGKTGAPLAQLLVARPGLDVLGGSSDPTTVTLEGVQPTAFSWDDASTWAAATHGVDAVYVVRPDRADAPELIGALLTALAPETRVVLLSERNADSLGPGGWAARTEHVVRAGDRPWTVLRPSWFMQVLTDQRFFLGPVVEEGELAFSSGGASLAWIDARDIAAVAERALLDDGHEGQVYELTGPESLTLSQVADQLSTAAGHRVTHREITIDEALDGLSGFERDLTLWTFERVHAGSFTPVTDTVERVTGRRARTLEAFLADSATELRRG</sequence>
<dbReference type="Gene3D" id="3.40.50.720">
    <property type="entry name" value="NAD(P)-binding Rossmann-like Domain"/>
    <property type="match status" value="1"/>
</dbReference>
<keyword evidence="2" id="KW-1185">Reference proteome</keyword>